<evidence type="ECO:0000256" key="3">
    <source>
        <dbReference type="SAM" id="Phobius"/>
    </source>
</evidence>
<keyword evidence="4" id="KW-0732">Signal</keyword>
<feature type="disulfide bond" evidence="2">
    <location>
        <begin position="357"/>
        <end position="366"/>
    </location>
</feature>
<feature type="transmembrane region" description="Helical" evidence="3">
    <location>
        <begin position="1460"/>
        <end position="1482"/>
    </location>
</feature>
<gene>
    <name evidence="7" type="ORF">NAEGRDRAFT_79129</name>
</gene>
<dbReference type="VEuPathDB" id="AmoebaDB:NAEGRDRAFT_79129"/>
<feature type="disulfide bond" evidence="2">
    <location>
        <begin position="558"/>
        <end position="567"/>
    </location>
</feature>
<comment type="caution">
    <text evidence="2">Lacks conserved residue(s) required for the propagation of feature annotation.</text>
</comment>
<dbReference type="PANTHER" id="PTHR24033">
    <property type="entry name" value="EGF-LIKE DOMAIN-CONTAINING PROTEIN"/>
    <property type="match status" value="1"/>
</dbReference>
<keyword evidence="2" id="KW-0245">EGF-like domain</keyword>
<dbReference type="InterPro" id="IPR036426">
    <property type="entry name" value="Bulb-type_lectin_dom_sf"/>
</dbReference>
<accession>D2V990</accession>
<evidence type="ECO:0000259" key="5">
    <source>
        <dbReference type="PROSITE" id="PS50026"/>
    </source>
</evidence>
<evidence type="ECO:0000259" key="6">
    <source>
        <dbReference type="PROSITE" id="PS50132"/>
    </source>
</evidence>
<evidence type="ECO:0000256" key="4">
    <source>
        <dbReference type="SAM" id="SignalP"/>
    </source>
</evidence>
<dbReference type="InterPro" id="IPR000742">
    <property type="entry name" value="EGF"/>
</dbReference>
<keyword evidence="1 2" id="KW-1015">Disulfide bond</keyword>
<feature type="domain" description="EGF-like" evidence="5">
    <location>
        <begin position="375"/>
        <end position="407"/>
    </location>
</feature>
<keyword evidence="3" id="KW-0812">Transmembrane</keyword>
<keyword evidence="3" id="KW-0472">Membrane</keyword>
<feature type="disulfide bond" evidence="2">
    <location>
        <begin position="274"/>
        <end position="283"/>
    </location>
</feature>
<dbReference type="OrthoDB" id="442731at2759"/>
<dbReference type="Pfam" id="PF07974">
    <property type="entry name" value="EGF_2"/>
    <property type="match status" value="2"/>
</dbReference>
<dbReference type="PANTHER" id="PTHR24033:SF151">
    <property type="entry name" value="NOTCH 2"/>
    <property type="match status" value="1"/>
</dbReference>
<dbReference type="Proteomes" id="UP000006671">
    <property type="component" value="Unassembled WGS sequence"/>
</dbReference>
<keyword evidence="8" id="KW-1185">Reference proteome</keyword>
<feature type="transmembrane region" description="Helical" evidence="3">
    <location>
        <begin position="1525"/>
        <end position="1544"/>
    </location>
</feature>
<proteinExistence type="predicted"/>
<evidence type="ECO:0000313" key="8">
    <source>
        <dbReference type="Proteomes" id="UP000006671"/>
    </source>
</evidence>
<dbReference type="EMBL" id="GG738858">
    <property type="protein sequence ID" value="EFC46548.1"/>
    <property type="molecule type" value="Genomic_DNA"/>
</dbReference>
<dbReference type="InterPro" id="IPR036305">
    <property type="entry name" value="RGS_sf"/>
</dbReference>
<feature type="domain" description="EGF-like" evidence="5">
    <location>
        <begin position="252"/>
        <end position="284"/>
    </location>
</feature>
<evidence type="ECO:0008006" key="9">
    <source>
        <dbReference type="Google" id="ProtNLM"/>
    </source>
</evidence>
<dbReference type="RefSeq" id="XP_002679292.1">
    <property type="nucleotide sequence ID" value="XM_002679246.1"/>
</dbReference>
<keyword evidence="3" id="KW-1133">Transmembrane helix</keyword>
<evidence type="ECO:0000313" key="7">
    <source>
        <dbReference type="EMBL" id="EFC46548.1"/>
    </source>
</evidence>
<protein>
    <recommendedName>
        <fullName evidence="9">GPS domain-containing protein</fullName>
    </recommendedName>
</protein>
<reference evidence="7 8" key="1">
    <citation type="journal article" date="2010" name="Cell">
        <title>The genome of Naegleria gruberi illuminates early eukaryotic versatility.</title>
        <authorList>
            <person name="Fritz-Laylin L.K."/>
            <person name="Prochnik S.E."/>
            <person name="Ginger M.L."/>
            <person name="Dacks J.B."/>
            <person name="Carpenter M.L."/>
            <person name="Field M.C."/>
            <person name="Kuo A."/>
            <person name="Paredez A."/>
            <person name="Chapman J."/>
            <person name="Pham J."/>
            <person name="Shu S."/>
            <person name="Neupane R."/>
            <person name="Cipriano M."/>
            <person name="Mancuso J."/>
            <person name="Tu H."/>
            <person name="Salamov A."/>
            <person name="Lindquist E."/>
            <person name="Shapiro H."/>
            <person name="Lucas S."/>
            <person name="Grigoriev I.V."/>
            <person name="Cande W.Z."/>
            <person name="Fulton C."/>
            <person name="Rokhsar D.S."/>
            <person name="Dawson S.C."/>
        </authorList>
    </citation>
    <scope>NUCLEOTIDE SEQUENCE [LARGE SCALE GENOMIC DNA]</scope>
    <source>
        <strain evidence="7 8">NEG-M</strain>
    </source>
</reference>
<feature type="domain" description="EGF-like" evidence="5">
    <location>
        <begin position="331"/>
        <end position="367"/>
    </location>
</feature>
<organism evidence="8">
    <name type="scientific">Naegleria gruberi</name>
    <name type="common">Amoeba</name>
    <dbReference type="NCBI Taxonomy" id="5762"/>
    <lineage>
        <taxon>Eukaryota</taxon>
        <taxon>Discoba</taxon>
        <taxon>Heterolobosea</taxon>
        <taxon>Tetramitia</taxon>
        <taxon>Eutetramitia</taxon>
        <taxon>Vahlkampfiidae</taxon>
        <taxon>Naegleria</taxon>
    </lineage>
</organism>
<dbReference type="Pfam" id="PF23106">
    <property type="entry name" value="EGF_Teneurin"/>
    <property type="match status" value="1"/>
</dbReference>
<name>D2V990_NAEGR</name>
<feature type="domain" description="RGS" evidence="6">
    <location>
        <begin position="1738"/>
        <end position="1806"/>
    </location>
</feature>
<dbReference type="eggNOG" id="KOG1225">
    <property type="taxonomic scope" value="Eukaryota"/>
</dbReference>
<feature type="transmembrane region" description="Helical" evidence="3">
    <location>
        <begin position="1683"/>
        <end position="1708"/>
    </location>
</feature>
<dbReference type="KEGG" id="ngr:NAEGRDRAFT_79129"/>
<feature type="chain" id="PRO_5003037365" description="GPS domain-containing protein" evidence="4">
    <location>
        <begin position="26"/>
        <end position="1919"/>
    </location>
</feature>
<dbReference type="InterPro" id="IPR013111">
    <property type="entry name" value="EGF_extracell"/>
</dbReference>
<dbReference type="GeneID" id="8859627"/>
<feature type="signal peptide" evidence="4">
    <location>
        <begin position="1"/>
        <end position="25"/>
    </location>
</feature>
<dbReference type="InterPro" id="IPR051830">
    <property type="entry name" value="NOTCH_homolog"/>
</dbReference>
<feature type="disulfide bond" evidence="2">
    <location>
        <begin position="397"/>
        <end position="406"/>
    </location>
</feature>
<sequence length="1919" mass="208879">MTRLLLTTVVICISILLALTGYISAAVTCNGVDQTDPSTCSGHGLCKSNNNCACLDMSPANTLISQTGGYNGIPTTLNTSRTLTSSNGQYQASLDPSTGRLQVQDVTNSTIVYQSATLLSAALFAPFELRLFVPSSTTCQISIYGNNVLGLTLTGTVSAILPCRLVMRNNGELVMYSSAGFVWWTTNPSLSTGTEDLIYQGVNCASPTCYGILAESPNVCSGNGTCTFTNSCSCKSGHFGDLCDAFKCFGNLANDTLNVCSGNGNCISPNVCSCNSGFYGPNCDLIKCFDVLSNETSSVCSGHGICSSTDNCTCANGYLGSKCNQFECFGISNSVTSGLQLPCSGNGTCTGIDQCVCQSGFIGNECETFKCSNFLKNDTLNVCSGNGSCIAPNQCSCQSGFFGSTCEAFKCGNALFNSSSVCSGNGFCNAPDQCICKNGYSGSLCDKFTCFGIANDLTSGGPLAVCSGNGTCSALDKCICNSGFLGDSCDTFKCFNKLKNDSLVCSGKGSCILPETCSCSLGYEGLNCDGFKCFNKLKNDSSVCSGNGLCTDINQCSCKNNWLGLDCSVTSCFNLLSNDTTVCSSKGSCVGFNQCSCQSGYFGSLCDVKKCFSYLSNETSLVCNGQGTCTDLDTCSCNSGFLSNDCSVNTNPFSISLNVSSLSIYQATSWNSVKISLSEVLNVNLINFNWYCLDCVTRTSSNLQKGLVSSSQILQFRTSDLVAGTFTFIANATFSNISPYPKRVSNSVSFKLTVLDINVPTLDVFGLPSVIISKIDQPISSIVSSMTLNQTLIQSFIGKCSNVSCSTQVTYSWTISSADNTFKASSDGITNILNLVDSTITISPPIQLTTNLLSLLNSTLTFSLSIVNPLLKSLTSLIQIPIVSPALPPTVNIPGWTSDVYGANTTISNVMRVSPSQGISLTNLFTITIESWSADSRLLPLKYAVGFYDKKTSKPIRVTEYSNQTEISIYLPYMKSSSSKRSITADLESVELVVFIMDVIGNIDFRKSATVYLSPFSGTATQLTEKINSLTGYAITVASYDQSLSLLSSTVSDLTLSLIKNITIDPKFPTAALNSLQSLTADVNSLTREIVIEVNSKLNGFITSVNGSYADDKKNYGFVKSKLANSDVTLTVSVSSNLLQSVFESEGTKNVVNQLVSTILFGEIANMIQSSQKTLSSVSYSSNLIDFAVSSFILSNQVKSNQTQSILMGNYTSVSMNISNIMSQYNAFSKDCGISLIVYSKNTNFDNSTNKLKLVSSVNDFKFSVDSSVVPLSDLTQPIILQFELVDELTTILESLKNETLNVTQNDPTQSLSTNEQKYLCKYWDESSQLWSSKGCSFKSVNLQSKTIECSCVHTTMFTTFIEQNSTFISNLKDQVSALYSVQIAFGIIYASVATVILIGLIAFRKEQPVSSRLMTPYFGMVALIAESVLIYIIQRSILADQLLNSSPSVWETGDTAANIIANVVAIVVNTLNLTAILSYVIQVTRFQLMKYLYQILSSSRGNEQKSEHTINVIRFLTAPSLSNSILSAFAGVNVIYWLLWVILRRTNAIEPATYTYIVSISYTVCILVFSVLITIVAVLDFIGSTKKHLDMNTKRRTAMDHLVENPSSSFKKDKKKFVGNPAKIFRDWLITLDGPLYFRMEMILYIICFIFLVLNQGIGLSSLPYRYESVDSFRKALLSDGISFIFEVLYVVSYIFVFGGYALIITLKYKYQKWKYQQALKAAATEPQNEEIWIDEAVDEILSSQEGTSLFETFCVKEFSCENLYLYQDLHANKEIIDGNNFKDLPRFMSFVFHNYVKVGAPSEVNLPSSSRNSFLFLFRSALSQKETFSSSQQIKLDSNLLRDFEAVEKEIHTENIPIVELNATNIKDCFENLDRNVLINIGDTFSRFVYTPEYKIFKKAKELQNAMIQKANIVYGL</sequence>
<dbReference type="SMART" id="SM00181">
    <property type="entry name" value="EGF"/>
    <property type="match status" value="11"/>
</dbReference>
<dbReference type="InParanoid" id="D2V990"/>
<feature type="domain" description="EGF-like" evidence="5">
    <location>
        <begin position="292"/>
        <end position="324"/>
    </location>
</feature>
<dbReference type="PROSITE" id="PS50132">
    <property type="entry name" value="RGS"/>
    <property type="match status" value="1"/>
</dbReference>
<dbReference type="PROSITE" id="PS50026">
    <property type="entry name" value="EGF_3"/>
    <property type="match status" value="6"/>
</dbReference>
<dbReference type="Gene3D" id="1.10.167.10">
    <property type="entry name" value="Regulator of G-protein Signalling 4, domain 2"/>
    <property type="match status" value="1"/>
</dbReference>
<dbReference type="InterPro" id="IPR044926">
    <property type="entry name" value="RGS_subdomain_2"/>
</dbReference>
<dbReference type="PROSITE" id="PS01186">
    <property type="entry name" value="EGF_2"/>
    <property type="match status" value="8"/>
</dbReference>
<dbReference type="InterPro" id="IPR016137">
    <property type="entry name" value="RGS"/>
</dbReference>
<dbReference type="PROSITE" id="PS00022">
    <property type="entry name" value="EGF_1"/>
    <property type="match status" value="9"/>
</dbReference>
<feature type="transmembrane region" description="Helical" evidence="3">
    <location>
        <begin position="1416"/>
        <end position="1440"/>
    </location>
</feature>
<dbReference type="Pfam" id="PF00615">
    <property type="entry name" value="RGS"/>
    <property type="match status" value="1"/>
</dbReference>
<dbReference type="SUPFAM" id="SSF48097">
    <property type="entry name" value="Regulator of G-protein signaling, RGS"/>
    <property type="match status" value="1"/>
</dbReference>
<feature type="domain" description="EGF-like" evidence="5">
    <location>
        <begin position="212"/>
        <end position="244"/>
    </location>
</feature>
<feature type="transmembrane region" description="Helical" evidence="3">
    <location>
        <begin position="1643"/>
        <end position="1663"/>
    </location>
</feature>
<feature type="transmembrane region" description="Helical" evidence="3">
    <location>
        <begin position="1556"/>
        <end position="1583"/>
    </location>
</feature>
<evidence type="ECO:0000256" key="2">
    <source>
        <dbReference type="PROSITE-ProRule" id="PRU00076"/>
    </source>
</evidence>
<dbReference type="STRING" id="5762.D2V990"/>
<evidence type="ECO:0000256" key="1">
    <source>
        <dbReference type="ARBA" id="ARBA00023157"/>
    </source>
</evidence>
<dbReference type="SUPFAM" id="SSF51110">
    <property type="entry name" value="alpha-D-mannose-specific plant lectins"/>
    <property type="match status" value="1"/>
</dbReference>
<feature type="domain" description="EGF-like" evidence="5">
    <location>
        <begin position="529"/>
        <end position="568"/>
    </location>
</feature>
<feature type="disulfide bond" evidence="2">
    <location>
        <begin position="234"/>
        <end position="243"/>
    </location>
</feature>
<feature type="transmembrane region" description="Helical" evidence="3">
    <location>
        <begin position="1378"/>
        <end position="1404"/>
    </location>
</feature>
<feature type="disulfide bond" evidence="2">
    <location>
        <begin position="314"/>
        <end position="323"/>
    </location>
</feature>
<dbReference type="Gene3D" id="2.10.25.10">
    <property type="entry name" value="Laminin"/>
    <property type="match status" value="6"/>
</dbReference>